<evidence type="ECO:0000313" key="5">
    <source>
        <dbReference type="Proteomes" id="UP000593758"/>
    </source>
</evidence>
<feature type="region of interest" description="Disordered" evidence="1">
    <location>
        <begin position="38"/>
        <end position="64"/>
    </location>
</feature>
<feature type="compositionally biased region" description="Basic and acidic residues" evidence="1">
    <location>
        <begin position="52"/>
        <end position="64"/>
    </location>
</feature>
<dbReference type="PROSITE" id="PS51782">
    <property type="entry name" value="LYSM"/>
    <property type="match status" value="1"/>
</dbReference>
<gene>
    <name evidence="4" type="ORF">IM660_07810</name>
</gene>
<evidence type="ECO:0000313" key="4">
    <source>
        <dbReference type="EMBL" id="QOR72130.1"/>
    </source>
</evidence>
<dbReference type="Gene3D" id="3.10.350.10">
    <property type="entry name" value="LysM domain"/>
    <property type="match status" value="1"/>
</dbReference>
<dbReference type="KEGG" id="halt:IM660_07810"/>
<feature type="domain" description="LysM" evidence="3">
    <location>
        <begin position="109"/>
        <end position="159"/>
    </location>
</feature>
<dbReference type="Pfam" id="PF01476">
    <property type="entry name" value="LysM"/>
    <property type="match status" value="1"/>
</dbReference>
<dbReference type="CDD" id="cd00118">
    <property type="entry name" value="LysM"/>
    <property type="match status" value="1"/>
</dbReference>
<keyword evidence="2" id="KW-1133">Transmembrane helix</keyword>
<dbReference type="EMBL" id="CP063169">
    <property type="protein sequence ID" value="QOR72130.1"/>
    <property type="molecule type" value="Genomic_DNA"/>
</dbReference>
<accession>A0A7M1SX18</accession>
<dbReference type="SMART" id="SM00257">
    <property type="entry name" value="LysM"/>
    <property type="match status" value="1"/>
</dbReference>
<name>A0A7M1SX18_9MICO</name>
<dbReference type="SUPFAM" id="SSF54106">
    <property type="entry name" value="LysM domain"/>
    <property type="match status" value="1"/>
</dbReference>
<reference evidence="4 5" key="1">
    <citation type="submission" date="2020-10" db="EMBL/GenBank/DDBJ databases">
        <title>Haloactinobacterium sp. RN3S43, a bacterium isolated from saline soil.</title>
        <authorList>
            <person name="Sun J.-Q."/>
        </authorList>
    </citation>
    <scope>NUCLEOTIDE SEQUENCE [LARGE SCALE GENOMIC DNA]</scope>
    <source>
        <strain evidence="4 5">RN3S43</strain>
    </source>
</reference>
<evidence type="ECO:0000259" key="3">
    <source>
        <dbReference type="PROSITE" id="PS51782"/>
    </source>
</evidence>
<keyword evidence="2" id="KW-0472">Membrane</keyword>
<dbReference type="InterPro" id="IPR036779">
    <property type="entry name" value="LysM_dom_sf"/>
</dbReference>
<protein>
    <submittedName>
        <fullName evidence="4">LysM peptidoglycan-binding domain-containing protein</fullName>
    </submittedName>
</protein>
<organism evidence="4 5">
    <name type="scientific">Ruania alkalisoli</name>
    <dbReference type="NCBI Taxonomy" id="2779775"/>
    <lineage>
        <taxon>Bacteria</taxon>
        <taxon>Bacillati</taxon>
        <taxon>Actinomycetota</taxon>
        <taxon>Actinomycetes</taxon>
        <taxon>Micrococcales</taxon>
        <taxon>Ruaniaceae</taxon>
        <taxon>Ruania</taxon>
    </lineage>
</organism>
<keyword evidence="5" id="KW-1185">Reference proteome</keyword>
<sequence length="163" mass="16586">MSALALPVPEIAPVSARRRHLVAVPAFAPGAPSIPSVLPAERPRSVPAVSPDSDRQVSSHPARSAEGRLRLTVRGQIVLSVLALVVAAGIGSLLGLALPADEALPSEVATVTVGPGESLWGIAQQAAGPGEDVRVVIDQIMTLNSLADSTVHAGQQLSIPVEG</sequence>
<proteinExistence type="predicted"/>
<dbReference type="InterPro" id="IPR018392">
    <property type="entry name" value="LysM"/>
</dbReference>
<evidence type="ECO:0000256" key="2">
    <source>
        <dbReference type="SAM" id="Phobius"/>
    </source>
</evidence>
<dbReference type="Proteomes" id="UP000593758">
    <property type="component" value="Chromosome"/>
</dbReference>
<evidence type="ECO:0000256" key="1">
    <source>
        <dbReference type="SAM" id="MobiDB-lite"/>
    </source>
</evidence>
<dbReference type="AlphaFoldDB" id="A0A7M1SX18"/>
<keyword evidence="2" id="KW-0812">Transmembrane</keyword>
<feature type="transmembrane region" description="Helical" evidence="2">
    <location>
        <begin position="77"/>
        <end position="98"/>
    </location>
</feature>